<protein>
    <submittedName>
        <fullName evidence="1">Uncharacterized protein</fullName>
    </submittedName>
</protein>
<dbReference type="Proteomes" id="UP001054252">
    <property type="component" value="Unassembled WGS sequence"/>
</dbReference>
<name>A0AAV5JM27_9ROSI</name>
<organism evidence="1 2">
    <name type="scientific">Rubroshorea leprosula</name>
    <dbReference type="NCBI Taxonomy" id="152421"/>
    <lineage>
        <taxon>Eukaryota</taxon>
        <taxon>Viridiplantae</taxon>
        <taxon>Streptophyta</taxon>
        <taxon>Embryophyta</taxon>
        <taxon>Tracheophyta</taxon>
        <taxon>Spermatophyta</taxon>
        <taxon>Magnoliopsida</taxon>
        <taxon>eudicotyledons</taxon>
        <taxon>Gunneridae</taxon>
        <taxon>Pentapetalae</taxon>
        <taxon>rosids</taxon>
        <taxon>malvids</taxon>
        <taxon>Malvales</taxon>
        <taxon>Dipterocarpaceae</taxon>
        <taxon>Rubroshorea</taxon>
    </lineage>
</organism>
<comment type="caution">
    <text evidence="1">The sequence shown here is derived from an EMBL/GenBank/DDBJ whole genome shotgun (WGS) entry which is preliminary data.</text>
</comment>
<evidence type="ECO:0000313" key="2">
    <source>
        <dbReference type="Proteomes" id="UP001054252"/>
    </source>
</evidence>
<evidence type="ECO:0000313" key="1">
    <source>
        <dbReference type="EMBL" id="GKV15744.1"/>
    </source>
</evidence>
<dbReference type="EMBL" id="BPVZ01000044">
    <property type="protein sequence ID" value="GKV15744.1"/>
    <property type="molecule type" value="Genomic_DNA"/>
</dbReference>
<sequence length="35" mass="4124">MSSCKDDRLNANLAAEDVYLEIPPWDVRVFRIIWS</sequence>
<accession>A0AAV5JM27</accession>
<proteinExistence type="predicted"/>
<dbReference type="AlphaFoldDB" id="A0AAV5JM27"/>
<keyword evidence="2" id="KW-1185">Reference proteome</keyword>
<reference evidence="1 2" key="1">
    <citation type="journal article" date="2021" name="Commun. Biol.">
        <title>The genome of Shorea leprosula (Dipterocarpaceae) highlights the ecological relevance of drought in aseasonal tropical rainforests.</title>
        <authorList>
            <person name="Ng K.K.S."/>
            <person name="Kobayashi M.J."/>
            <person name="Fawcett J.A."/>
            <person name="Hatakeyama M."/>
            <person name="Paape T."/>
            <person name="Ng C.H."/>
            <person name="Ang C.C."/>
            <person name="Tnah L.H."/>
            <person name="Lee C.T."/>
            <person name="Nishiyama T."/>
            <person name="Sese J."/>
            <person name="O'Brien M.J."/>
            <person name="Copetti D."/>
            <person name="Mohd Noor M.I."/>
            <person name="Ong R.C."/>
            <person name="Putra M."/>
            <person name="Sireger I.Z."/>
            <person name="Indrioko S."/>
            <person name="Kosugi Y."/>
            <person name="Izuno A."/>
            <person name="Isagi Y."/>
            <person name="Lee S.L."/>
            <person name="Shimizu K.K."/>
        </authorList>
    </citation>
    <scope>NUCLEOTIDE SEQUENCE [LARGE SCALE GENOMIC DNA]</scope>
    <source>
        <strain evidence="1">214</strain>
    </source>
</reference>
<gene>
    <name evidence="1" type="ORF">SLEP1_g26500</name>
</gene>